<accession>A0A6J7FII4</accession>
<dbReference type="GO" id="GO:0016491">
    <property type="term" value="F:oxidoreductase activity"/>
    <property type="evidence" value="ECO:0007669"/>
    <property type="project" value="UniProtKB-KW"/>
</dbReference>
<evidence type="ECO:0000256" key="2">
    <source>
        <dbReference type="ARBA" id="ARBA00023002"/>
    </source>
</evidence>
<dbReference type="AlphaFoldDB" id="A0A6J7FII4"/>
<evidence type="ECO:0000313" key="3">
    <source>
        <dbReference type="EMBL" id="CAB4891453.1"/>
    </source>
</evidence>
<reference evidence="3" key="1">
    <citation type="submission" date="2020-05" db="EMBL/GenBank/DDBJ databases">
        <authorList>
            <person name="Chiriac C."/>
            <person name="Salcher M."/>
            <person name="Ghai R."/>
            <person name="Kavagutti S V."/>
        </authorList>
    </citation>
    <scope>NUCLEOTIDE SEQUENCE</scope>
</reference>
<dbReference type="Pfam" id="PF00106">
    <property type="entry name" value="adh_short"/>
    <property type="match status" value="1"/>
</dbReference>
<dbReference type="PANTHER" id="PTHR45024">
    <property type="entry name" value="DEHYDROGENASES, SHORT CHAIN"/>
    <property type="match status" value="1"/>
</dbReference>
<dbReference type="PRINTS" id="PR00081">
    <property type="entry name" value="GDHRDH"/>
</dbReference>
<gene>
    <name evidence="3" type="ORF">UFOPK3376_02869</name>
</gene>
<keyword evidence="2" id="KW-0560">Oxidoreductase</keyword>
<dbReference type="SUPFAM" id="SSF51735">
    <property type="entry name" value="NAD(P)-binding Rossmann-fold domains"/>
    <property type="match status" value="1"/>
</dbReference>
<protein>
    <submittedName>
        <fullName evidence="3">Unannotated protein</fullName>
    </submittedName>
</protein>
<organism evidence="3">
    <name type="scientific">freshwater metagenome</name>
    <dbReference type="NCBI Taxonomy" id="449393"/>
    <lineage>
        <taxon>unclassified sequences</taxon>
        <taxon>metagenomes</taxon>
        <taxon>ecological metagenomes</taxon>
    </lineage>
</organism>
<proteinExistence type="inferred from homology"/>
<dbReference type="PRINTS" id="PR00080">
    <property type="entry name" value="SDRFAMILY"/>
</dbReference>
<dbReference type="InterPro" id="IPR002347">
    <property type="entry name" value="SDR_fam"/>
</dbReference>
<dbReference type="InterPro" id="IPR036291">
    <property type="entry name" value="NAD(P)-bd_dom_sf"/>
</dbReference>
<evidence type="ECO:0000256" key="1">
    <source>
        <dbReference type="ARBA" id="ARBA00006484"/>
    </source>
</evidence>
<dbReference type="InterPro" id="IPR051687">
    <property type="entry name" value="Peroxisomal_Beta-Oxidation"/>
</dbReference>
<dbReference type="PANTHER" id="PTHR45024:SF2">
    <property type="entry name" value="SCP2 DOMAIN-CONTAINING PROTEIN"/>
    <property type="match status" value="1"/>
</dbReference>
<name>A0A6J7FII4_9ZZZZ</name>
<dbReference type="Gene3D" id="3.40.50.720">
    <property type="entry name" value="NAD(P)-binding Rossmann-like Domain"/>
    <property type="match status" value="1"/>
</dbReference>
<dbReference type="EMBL" id="CAFBLP010000112">
    <property type="protein sequence ID" value="CAB4891453.1"/>
    <property type="molecule type" value="Genomic_DNA"/>
</dbReference>
<sequence length="305" mass="31932">MSTSTPPAHHSTHDPVRFDDQVIIVTGAARGIGREHALLLGSRGATVVVNDVSQTHADRTVNDIVSAGGSAVSHVASVADPAEAAALVDNTFARFGRLDALLNNAGNGGPTGPIDTVDDDVLHTIVDSHLLGSFYTARAAWPIMVAAGGGRIVFTTSGSSMGAAGMPVYSMAKAGLWGLMRSLAVEGEAHNIRVNAVLPMGYTRAASLNPNEDTRRWMEHNFPPHLCSPAAALLCHPDAPCTGELISTGGGRVARVGTIGVPGLDAGTDLTLEVVRDHWGDVMDLQGHKLLMMGRDELTFYRGYA</sequence>
<comment type="similarity">
    <text evidence="1">Belongs to the short-chain dehydrogenases/reductases (SDR) family.</text>
</comment>